<sequence length="229" mass="25771">MDINQSLNVPAHVAKRAIYRRMIDIKVDPEESMKVMAFWMWLEAQGFKEVVNKISVYDDKFLAMVVDEVKAVLAELEPNSITPISHNLCPITSLVLNTTSFNDIFGDKEPVSKGVFEVYNEMCCMLFKDVIEERGVKVGASDEDGDRVGEDSSKETMVSGEGLLGSHPEGFEKMEQEGEGSSVTVRTNLNPFAKEWNPTTERAPEEERCLFLTFSNGYPLTENQLINFL</sequence>
<proteinExistence type="predicted"/>
<dbReference type="AlphaFoldDB" id="A0A2N9ED06"/>
<evidence type="ECO:0000256" key="1">
    <source>
        <dbReference type="SAM" id="MobiDB-lite"/>
    </source>
</evidence>
<accession>A0A2N9ED06</accession>
<dbReference type="PANTHER" id="PTHR33527">
    <property type="entry name" value="OS07G0274300 PROTEIN"/>
    <property type="match status" value="1"/>
</dbReference>
<feature type="region of interest" description="Disordered" evidence="1">
    <location>
        <begin position="140"/>
        <end position="167"/>
    </location>
</feature>
<gene>
    <name evidence="2" type="ORF">FSB_LOCUS4748</name>
</gene>
<reference evidence="2" key="1">
    <citation type="submission" date="2018-02" db="EMBL/GenBank/DDBJ databases">
        <authorList>
            <person name="Cohen D.B."/>
            <person name="Kent A.D."/>
        </authorList>
    </citation>
    <scope>NUCLEOTIDE SEQUENCE</scope>
</reference>
<protein>
    <submittedName>
        <fullName evidence="2">Uncharacterized protein</fullName>
    </submittedName>
</protein>
<dbReference type="PANTHER" id="PTHR33527:SF45">
    <property type="entry name" value="RRM DOMAIN-CONTAINING PROTEIN"/>
    <property type="match status" value="1"/>
</dbReference>
<evidence type="ECO:0000313" key="2">
    <source>
        <dbReference type="EMBL" id="SPC76866.1"/>
    </source>
</evidence>
<dbReference type="EMBL" id="OIVN01000238">
    <property type="protein sequence ID" value="SPC76866.1"/>
    <property type="molecule type" value="Genomic_DNA"/>
</dbReference>
<name>A0A2N9ED06_FAGSY</name>
<organism evidence="2">
    <name type="scientific">Fagus sylvatica</name>
    <name type="common">Beechnut</name>
    <dbReference type="NCBI Taxonomy" id="28930"/>
    <lineage>
        <taxon>Eukaryota</taxon>
        <taxon>Viridiplantae</taxon>
        <taxon>Streptophyta</taxon>
        <taxon>Embryophyta</taxon>
        <taxon>Tracheophyta</taxon>
        <taxon>Spermatophyta</taxon>
        <taxon>Magnoliopsida</taxon>
        <taxon>eudicotyledons</taxon>
        <taxon>Gunneridae</taxon>
        <taxon>Pentapetalae</taxon>
        <taxon>rosids</taxon>
        <taxon>fabids</taxon>
        <taxon>Fagales</taxon>
        <taxon>Fagaceae</taxon>
        <taxon>Fagus</taxon>
    </lineage>
</organism>